<reference evidence="2 3" key="1">
    <citation type="journal article" date="2021" name="Microorganisms">
        <title>Acidisoma silvae sp. nov. and Acidisomacellulosilytica sp. nov., Two Acidophilic Bacteria Isolated from Decaying Wood, Hydrolyzing Cellulose and Producing Poly-3-hydroxybutyrate.</title>
        <authorList>
            <person name="Mieszkin S."/>
            <person name="Pouder E."/>
            <person name="Uroz S."/>
            <person name="Simon-Colin C."/>
            <person name="Alain K."/>
        </authorList>
    </citation>
    <scope>NUCLEOTIDE SEQUENCE [LARGE SCALE GENOMIC DNA]</scope>
    <source>
        <strain evidence="2 3">HW T5.17</strain>
    </source>
</reference>
<keyword evidence="1" id="KW-1133">Transmembrane helix</keyword>
<dbReference type="Proteomes" id="UP000721844">
    <property type="component" value="Unassembled WGS sequence"/>
</dbReference>
<dbReference type="AlphaFoldDB" id="A0A964E5Y9"/>
<feature type="transmembrane region" description="Helical" evidence="1">
    <location>
        <begin position="6"/>
        <end position="29"/>
    </location>
</feature>
<protein>
    <submittedName>
        <fullName evidence="2">DUF1275 domain-containing protein</fullName>
    </submittedName>
</protein>
<evidence type="ECO:0000256" key="1">
    <source>
        <dbReference type="SAM" id="Phobius"/>
    </source>
</evidence>
<feature type="transmembrane region" description="Helical" evidence="1">
    <location>
        <begin position="41"/>
        <end position="61"/>
    </location>
</feature>
<evidence type="ECO:0000313" key="2">
    <source>
        <dbReference type="EMBL" id="MCB8883021.1"/>
    </source>
</evidence>
<dbReference type="InterPro" id="IPR010699">
    <property type="entry name" value="DUF1275"/>
</dbReference>
<feature type="transmembrane region" description="Helical" evidence="1">
    <location>
        <begin position="67"/>
        <end position="86"/>
    </location>
</feature>
<feature type="transmembrane region" description="Helical" evidence="1">
    <location>
        <begin position="98"/>
        <end position="117"/>
    </location>
</feature>
<dbReference type="PANTHER" id="PTHR37314">
    <property type="entry name" value="SLR0142 PROTEIN"/>
    <property type="match status" value="1"/>
</dbReference>
<dbReference type="Pfam" id="PF06912">
    <property type="entry name" value="DUF1275"/>
    <property type="match status" value="1"/>
</dbReference>
<dbReference type="EMBL" id="JAESVA010000010">
    <property type="protein sequence ID" value="MCB8883021.1"/>
    <property type="molecule type" value="Genomic_DNA"/>
</dbReference>
<organism evidence="2 3">
    <name type="scientific">Acidisoma cellulosilyticum</name>
    <dbReference type="NCBI Taxonomy" id="2802395"/>
    <lineage>
        <taxon>Bacteria</taxon>
        <taxon>Pseudomonadati</taxon>
        <taxon>Pseudomonadota</taxon>
        <taxon>Alphaproteobacteria</taxon>
        <taxon>Acetobacterales</taxon>
        <taxon>Acidocellaceae</taxon>
        <taxon>Acidisoma</taxon>
    </lineage>
</organism>
<comment type="caution">
    <text evidence="2">The sequence shown here is derived from an EMBL/GenBank/DDBJ whole genome shotgun (WGS) entry which is preliminary data.</text>
</comment>
<keyword evidence="1" id="KW-0812">Transmembrane</keyword>
<name>A0A964E5Y9_9PROT</name>
<gene>
    <name evidence="2" type="ORF">ACELLULO517_22425</name>
</gene>
<keyword evidence="3" id="KW-1185">Reference proteome</keyword>
<evidence type="ECO:0000313" key="3">
    <source>
        <dbReference type="Proteomes" id="UP000721844"/>
    </source>
</evidence>
<proteinExistence type="predicted"/>
<accession>A0A964E5Y9</accession>
<keyword evidence="1" id="KW-0472">Membrane</keyword>
<feature type="transmembrane region" description="Helical" evidence="1">
    <location>
        <begin position="159"/>
        <end position="180"/>
    </location>
</feature>
<dbReference type="PANTHER" id="PTHR37314:SF5">
    <property type="entry name" value="SLR0142 PROTEIN"/>
    <property type="match status" value="1"/>
</dbReference>
<sequence length="220" mass="23079">MVDVAGYMSLGHVFTAHITGNLVVIAADFVSHTPINPVQVIAIPVFVLAVAAVWMLASAWGKDRANLLTLLLTLHFALLAAVLLCAVSTHSFSSPDDFTSGLTAMIAISAMACQFALPRLALPETPSTAVMTGNLTNAMLALLDLLAAKPITAAVRSKLLDSIYLIAGFIIGCLVAAAALPLLGDWIWSLPTVLAAATTITIANLRPPGYEHDVQRQSPL</sequence>